<gene>
    <name evidence="2" type="ORF">CAG99_00015</name>
</gene>
<sequence>MRAVVLRRFGGPGQLRTESVPEPAPREGESVIDVTLAGLNFADLEIREGAYAPPPLPAVLGVDVVGRRRSDGRRVAALLREGGGYAQAAVARDACTVHVPDHIDDAQALGLLEQGSTAYGALVTAGRLRPGESVAVAAAAGGVGHLAVQLALALGARTVAGIASTPAKRRFVRSLGARVAVGAPERLSEELPEGVDLYLDSVGGPALRAGLAALAPFGRLVTIGERGAGPGSSVPVEELTGSSVGVHGFWMRHVLADPALFARTADALFTLAGRGQVRARVDRVVPLDGVGAAHEAMAARETLGKVLVDVRA</sequence>
<organism evidence="2 3">
    <name type="scientific">Streptomyces marincola</name>
    <dbReference type="NCBI Taxonomy" id="2878388"/>
    <lineage>
        <taxon>Bacteria</taxon>
        <taxon>Bacillati</taxon>
        <taxon>Actinomycetota</taxon>
        <taxon>Actinomycetes</taxon>
        <taxon>Kitasatosporales</taxon>
        <taxon>Streptomycetaceae</taxon>
        <taxon>Streptomyces</taxon>
    </lineage>
</organism>
<dbReference type="GO" id="GO:0016491">
    <property type="term" value="F:oxidoreductase activity"/>
    <property type="evidence" value="ECO:0007669"/>
    <property type="project" value="InterPro"/>
</dbReference>
<protein>
    <submittedName>
        <fullName evidence="2">Alcohol dehydrogenase</fullName>
    </submittedName>
</protein>
<dbReference type="InterPro" id="IPR051397">
    <property type="entry name" value="Zn-ADH-like_protein"/>
</dbReference>
<dbReference type="Pfam" id="PF00107">
    <property type="entry name" value="ADH_zinc_N"/>
    <property type="match status" value="1"/>
</dbReference>
<evidence type="ECO:0000313" key="3">
    <source>
        <dbReference type="Proteomes" id="UP000194218"/>
    </source>
</evidence>
<dbReference type="InterPro" id="IPR013149">
    <property type="entry name" value="ADH-like_C"/>
</dbReference>
<dbReference type="InterPro" id="IPR011032">
    <property type="entry name" value="GroES-like_sf"/>
</dbReference>
<dbReference type="Gene3D" id="3.90.180.10">
    <property type="entry name" value="Medium-chain alcohol dehydrogenases, catalytic domain"/>
    <property type="match status" value="1"/>
</dbReference>
<dbReference type="EMBL" id="CP021121">
    <property type="protein sequence ID" value="ARQ67441.1"/>
    <property type="molecule type" value="Genomic_DNA"/>
</dbReference>
<dbReference type="OrthoDB" id="9805883at2"/>
<dbReference type="KEGG" id="smao:CAG99_00015"/>
<feature type="domain" description="Enoyl reductase (ER)" evidence="1">
    <location>
        <begin position="10"/>
        <end position="308"/>
    </location>
</feature>
<dbReference type="SMART" id="SM00829">
    <property type="entry name" value="PKS_ER"/>
    <property type="match status" value="1"/>
</dbReference>
<dbReference type="AlphaFoldDB" id="A0A1W7CRM6"/>
<reference evidence="2 3" key="1">
    <citation type="submission" date="2017-05" db="EMBL/GenBank/DDBJ databases">
        <title>Complete genome sequence of Streptomyces sp. SCSIO 03032 revealed the diverse biosynthetic pathways for its bioactive secondary metabolites.</title>
        <authorList>
            <person name="Ma L."/>
            <person name="Zhu Y."/>
            <person name="Zhang W."/>
            <person name="Zhang G."/>
            <person name="Tian X."/>
            <person name="Zhang S."/>
            <person name="Zhang C."/>
        </authorList>
    </citation>
    <scope>NUCLEOTIDE SEQUENCE [LARGE SCALE GENOMIC DNA]</scope>
    <source>
        <strain evidence="2 3">SCSIO 03032</strain>
    </source>
</reference>
<dbReference type="Proteomes" id="UP000194218">
    <property type="component" value="Chromosome"/>
</dbReference>
<dbReference type="InterPro" id="IPR036291">
    <property type="entry name" value="NAD(P)-bd_dom_sf"/>
</dbReference>
<dbReference type="Gene3D" id="3.40.50.720">
    <property type="entry name" value="NAD(P)-binding Rossmann-like Domain"/>
    <property type="match status" value="1"/>
</dbReference>
<dbReference type="SUPFAM" id="SSF51735">
    <property type="entry name" value="NAD(P)-binding Rossmann-fold domains"/>
    <property type="match status" value="1"/>
</dbReference>
<dbReference type="InterPro" id="IPR013154">
    <property type="entry name" value="ADH-like_N"/>
</dbReference>
<evidence type="ECO:0000259" key="1">
    <source>
        <dbReference type="SMART" id="SM00829"/>
    </source>
</evidence>
<dbReference type="Pfam" id="PF08240">
    <property type="entry name" value="ADH_N"/>
    <property type="match status" value="1"/>
</dbReference>
<dbReference type="PANTHER" id="PTHR43677:SF4">
    <property type="entry name" value="QUINONE OXIDOREDUCTASE-LIKE PROTEIN 2"/>
    <property type="match status" value="1"/>
</dbReference>
<dbReference type="InterPro" id="IPR020843">
    <property type="entry name" value="ER"/>
</dbReference>
<evidence type="ECO:0000313" key="2">
    <source>
        <dbReference type="EMBL" id="ARQ67441.1"/>
    </source>
</evidence>
<dbReference type="PANTHER" id="PTHR43677">
    <property type="entry name" value="SHORT-CHAIN DEHYDROGENASE/REDUCTASE"/>
    <property type="match status" value="1"/>
</dbReference>
<proteinExistence type="predicted"/>
<name>A0A1W7CRM6_9ACTN</name>
<dbReference type="SUPFAM" id="SSF50129">
    <property type="entry name" value="GroES-like"/>
    <property type="match status" value="1"/>
</dbReference>
<accession>A0A1W7CRM6</accession>
<keyword evidence="3" id="KW-1185">Reference proteome</keyword>